<reference evidence="1 2" key="1">
    <citation type="submission" date="2014-06" db="EMBL/GenBank/DDBJ databases">
        <title>Rhizobium pelagicum/R2-400B4.</title>
        <authorList>
            <person name="Kimes N.E."/>
            <person name="Lopez-Perez M."/>
        </authorList>
    </citation>
    <scope>NUCLEOTIDE SEQUENCE [LARGE SCALE GENOMIC DNA]</scope>
    <source>
        <strain evidence="1 2">R2-400B4</strain>
    </source>
</reference>
<name>A0A922TCJ3_9HYPH</name>
<organism evidence="1 2">
    <name type="scientific">Pseudorhizobium pelagicum</name>
    <dbReference type="NCBI Taxonomy" id="1509405"/>
    <lineage>
        <taxon>Bacteria</taxon>
        <taxon>Pseudomonadati</taxon>
        <taxon>Pseudomonadota</taxon>
        <taxon>Alphaproteobacteria</taxon>
        <taxon>Hyphomicrobiales</taxon>
        <taxon>Rhizobiaceae</taxon>
        <taxon>Rhizobium/Agrobacterium group</taxon>
        <taxon>Pseudorhizobium</taxon>
    </lineage>
</organism>
<accession>A0A922TCJ3</accession>
<dbReference type="EMBL" id="JOKJ01000001">
    <property type="protein sequence ID" value="KEQ10997.1"/>
    <property type="molecule type" value="Genomic_DNA"/>
</dbReference>
<proteinExistence type="predicted"/>
<evidence type="ECO:0000313" key="1">
    <source>
        <dbReference type="EMBL" id="KEQ10997.1"/>
    </source>
</evidence>
<dbReference type="AlphaFoldDB" id="A0A922TCJ3"/>
<sequence>MLRMHEIGVAGIRVLERDDKAVAEAAVQPLRRDVGAVFDLQHARDHALQRRHFLVERLLVAGLQGRFESQEHTMKDHLLPPQSPVRAQ</sequence>
<dbReference type="Proteomes" id="UP000052167">
    <property type="component" value="Unassembled WGS sequence"/>
</dbReference>
<comment type="caution">
    <text evidence="1">The sequence shown here is derived from an EMBL/GenBank/DDBJ whole genome shotgun (WGS) entry which is preliminary data.</text>
</comment>
<evidence type="ECO:0000313" key="2">
    <source>
        <dbReference type="Proteomes" id="UP000052167"/>
    </source>
</evidence>
<protein>
    <submittedName>
        <fullName evidence="1">Uncharacterized protein</fullName>
    </submittedName>
</protein>
<keyword evidence="2" id="KW-1185">Reference proteome</keyword>
<gene>
    <name evidence="1" type="ORF">GV68_01570</name>
</gene>